<dbReference type="PANTHER" id="PTHR30469:SF36">
    <property type="entry name" value="BLL3903 PROTEIN"/>
    <property type="match status" value="1"/>
</dbReference>
<dbReference type="Gene3D" id="2.40.420.20">
    <property type="match status" value="1"/>
</dbReference>
<keyword evidence="3" id="KW-0813">Transport</keyword>
<evidence type="ECO:0000259" key="8">
    <source>
        <dbReference type="Pfam" id="PF25967"/>
    </source>
</evidence>
<dbReference type="InterPro" id="IPR006143">
    <property type="entry name" value="RND_pump_MFP"/>
</dbReference>
<dbReference type="RefSeq" id="WP_157542930.1">
    <property type="nucleotide sequence ID" value="NZ_WQLA01000006.1"/>
</dbReference>
<evidence type="ECO:0000256" key="5">
    <source>
        <dbReference type="SAM" id="Phobius"/>
    </source>
</evidence>
<dbReference type="GO" id="GO:0015562">
    <property type="term" value="F:efflux transmembrane transporter activity"/>
    <property type="evidence" value="ECO:0007669"/>
    <property type="project" value="TreeGrafter"/>
</dbReference>
<comment type="subcellular location">
    <subcellularLocation>
        <location evidence="1">Cell envelope</location>
    </subcellularLocation>
</comment>
<keyword evidence="5" id="KW-0812">Transmembrane</keyword>
<dbReference type="PANTHER" id="PTHR30469">
    <property type="entry name" value="MULTIDRUG RESISTANCE PROTEIN MDTA"/>
    <property type="match status" value="1"/>
</dbReference>
<dbReference type="Gene3D" id="1.10.287.470">
    <property type="entry name" value="Helix hairpin bin"/>
    <property type="match status" value="1"/>
</dbReference>
<accession>A0A6I4IBM9</accession>
<dbReference type="Pfam" id="PF25967">
    <property type="entry name" value="RND-MFP_C"/>
    <property type="match status" value="1"/>
</dbReference>
<feature type="domain" description="Multidrug resistance protein MdtA-like barrel-sandwich hybrid" evidence="6">
    <location>
        <begin position="81"/>
        <end position="202"/>
    </location>
</feature>
<dbReference type="GO" id="GO:1990281">
    <property type="term" value="C:efflux pump complex"/>
    <property type="evidence" value="ECO:0007669"/>
    <property type="project" value="TreeGrafter"/>
</dbReference>
<comment type="similarity">
    <text evidence="2">Belongs to the membrane fusion protein (MFP) (TC 8.A.1) family.</text>
</comment>
<reference evidence="9 10" key="1">
    <citation type="submission" date="2019-12" db="EMBL/GenBank/DDBJ databases">
        <title>Mucilaginibacter sp. HME9299 genome sequencing and assembly.</title>
        <authorList>
            <person name="Kang H."/>
            <person name="Kim H."/>
            <person name="Joh K."/>
        </authorList>
    </citation>
    <scope>NUCLEOTIDE SEQUENCE [LARGE SCALE GENOMIC DNA]</scope>
    <source>
        <strain evidence="9 10">HME9299</strain>
    </source>
</reference>
<dbReference type="NCBIfam" id="TIGR01730">
    <property type="entry name" value="RND_mfp"/>
    <property type="match status" value="1"/>
</dbReference>
<dbReference type="Pfam" id="PF25917">
    <property type="entry name" value="BSH_RND"/>
    <property type="match status" value="1"/>
</dbReference>
<dbReference type="EMBL" id="WQLA01000006">
    <property type="protein sequence ID" value="MVN92625.1"/>
    <property type="molecule type" value="Genomic_DNA"/>
</dbReference>
<name>A0A6I4IBM9_9SPHI</name>
<comment type="caution">
    <text evidence="9">The sequence shown here is derived from an EMBL/GenBank/DDBJ whole genome shotgun (WGS) entry which is preliminary data.</text>
</comment>
<evidence type="ECO:0000313" key="10">
    <source>
        <dbReference type="Proteomes" id="UP000434850"/>
    </source>
</evidence>
<dbReference type="AlphaFoldDB" id="A0A6I4IBM9"/>
<evidence type="ECO:0000256" key="1">
    <source>
        <dbReference type="ARBA" id="ARBA00004196"/>
    </source>
</evidence>
<evidence type="ECO:0000256" key="3">
    <source>
        <dbReference type="ARBA" id="ARBA00022448"/>
    </source>
</evidence>
<feature type="transmembrane region" description="Helical" evidence="5">
    <location>
        <begin position="6"/>
        <end position="23"/>
    </location>
</feature>
<evidence type="ECO:0000256" key="4">
    <source>
        <dbReference type="SAM" id="MobiDB-lite"/>
    </source>
</evidence>
<keyword evidence="5" id="KW-0472">Membrane</keyword>
<evidence type="ECO:0000259" key="6">
    <source>
        <dbReference type="Pfam" id="PF25917"/>
    </source>
</evidence>
<evidence type="ECO:0000259" key="7">
    <source>
        <dbReference type="Pfam" id="PF25954"/>
    </source>
</evidence>
<dbReference type="Pfam" id="PF25954">
    <property type="entry name" value="Beta-barrel_RND_2"/>
    <property type="match status" value="1"/>
</dbReference>
<dbReference type="Gene3D" id="2.40.50.100">
    <property type="match status" value="1"/>
</dbReference>
<feature type="domain" description="CusB-like beta-barrel" evidence="7">
    <location>
        <begin position="214"/>
        <end position="285"/>
    </location>
</feature>
<dbReference type="SUPFAM" id="SSF111369">
    <property type="entry name" value="HlyD-like secretion proteins"/>
    <property type="match status" value="1"/>
</dbReference>
<keyword evidence="10" id="KW-1185">Reference proteome</keyword>
<dbReference type="Proteomes" id="UP000434850">
    <property type="component" value="Unassembled WGS sequence"/>
</dbReference>
<feature type="domain" description="Multidrug resistance protein MdtA-like C-terminal permuted SH3" evidence="8">
    <location>
        <begin position="293"/>
        <end position="349"/>
    </location>
</feature>
<dbReference type="InterPro" id="IPR058792">
    <property type="entry name" value="Beta-barrel_RND_2"/>
</dbReference>
<evidence type="ECO:0000313" key="9">
    <source>
        <dbReference type="EMBL" id="MVN92625.1"/>
    </source>
</evidence>
<gene>
    <name evidence="9" type="ORF">GO816_15915</name>
</gene>
<protein>
    <submittedName>
        <fullName evidence="9">Efflux RND transporter periplasmic adaptor subunit</fullName>
    </submittedName>
</protein>
<dbReference type="InterPro" id="IPR058625">
    <property type="entry name" value="MdtA-like_BSH"/>
</dbReference>
<sequence>MKIRYIVFIAIALIIGYLIFNKLRGDGNKEGGPAAGAQAGGKGGKDGKRKGGPIPVTVQIIKDTVFNNTINITGTIDPNERVNLTSQTAGNITGIYFTEGSRVKKGQVLVRVYDQDLQATLKQTDYQIQLAKENEYRNRVLLQKEAVSKQEYDTSLSSYNTLKAQADGIRAQIARTVVRAPFSGTIGLRNISPGGYLTPQTNIATLVNTDPMKVTFSVPERYRSLVKQGTKISFNIASSRKNFSATVYAIDPEVDALSRTVTVRARAANPGNEITAGGFAKISLVLEQNPRTIMVPTQCVVPDLKSSKVFIARNDTAYARPVKTDVRTDTQIEIIEGLKPGDSVIVSGIIQMRPKVPLKIVKVIK</sequence>
<proteinExistence type="inferred from homology"/>
<dbReference type="Gene3D" id="2.40.30.170">
    <property type="match status" value="1"/>
</dbReference>
<evidence type="ECO:0000256" key="2">
    <source>
        <dbReference type="ARBA" id="ARBA00009477"/>
    </source>
</evidence>
<keyword evidence="5" id="KW-1133">Transmembrane helix</keyword>
<dbReference type="InterPro" id="IPR058627">
    <property type="entry name" value="MdtA-like_C"/>
</dbReference>
<feature type="region of interest" description="Disordered" evidence="4">
    <location>
        <begin position="32"/>
        <end position="52"/>
    </location>
</feature>
<organism evidence="9 10">
    <name type="scientific">Mucilaginibacter aquatilis</name>
    <dbReference type="NCBI Taxonomy" id="1517760"/>
    <lineage>
        <taxon>Bacteria</taxon>
        <taxon>Pseudomonadati</taxon>
        <taxon>Bacteroidota</taxon>
        <taxon>Sphingobacteriia</taxon>
        <taxon>Sphingobacteriales</taxon>
        <taxon>Sphingobacteriaceae</taxon>
        <taxon>Mucilaginibacter</taxon>
    </lineage>
</organism>
<dbReference type="OrthoDB" id="9806939at2"/>